<keyword evidence="3" id="KW-1133">Transmembrane helix</keyword>
<dbReference type="Proteomes" id="UP000295678">
    <property type="component" value="Unassembled WGS sequence"/>
</dbReference>
<evidence type="ECO:0000256" key="1">
    <source>
        <dbReference type="SAM" id="Coils"/>
    </source>
</evidence>
<organism evidence="4 5">
    <name type="scientific">Tepidamorphus gemmatus</name>
    <dbReference type="NCBI Taxonomy" id="747076"/>
    <lineage>
        <taxon>Bacteria</taxon>
        <taxon>Pseudomonadati</taxon>
        <taxon>Pseudomonadota</taxon>
        <taxon>Alphaproteobacteria</taxon>
        <taxon>Hyphomicrobiales</taxon>
        <taxon>Tepidamorphaceae</taxon>
        <taxon>Tepidamorphus</taxon>
    </lineage>
</organism>
<feature type="region of interest" description="Disordered" evidence="2">
    <location>
        <begin position="1"/>
        <end position="21"/>
    </location>
</feature>
<evidence type="ECO:0000256" key="2">
    <source>
        <dbReference type="SAM" id="MobiDB-lite"/>
    </source>
</evidence>
<comment type="caution">
    <text evidence="4">The sequence shown here is derived from an EMBL/GenBank/DDBJ whole genome shotgun (WGS) entry which is preliminary data.</text>
</comment>
<dbReference type="Gene3D" id="1.20.120.20">
    <property type="entry name" value="Apolipoprotein"/>
    <property type="match status" value="1"/>
</dbReference>
<name>A0A4R3M6W9_9HYPH</name>
<reference evidence="4 5" key="1">
    <citation type="submission" date="2019-03" db="EMBL/GenBank/DDBJ databases">
        <title>Genomic Encyclopedia of Type Strains, Phase IV (KMG-IV): sequencing the most valuable type-strain genomes for metagenomic binning, comparative biology and taxonomic classification.</title>
        <authorList>
            <person name="Goeker M."/>
        </authorList>
    </citation>
    <scope>NUCLEOTIDE SEQUENCE [LARGE SCALE GENOMIC DNA]</scope>
    <source>
        <strain evidence="4 5">DSM 19345</strain>
    </source>
</reference>
<evidence type="ECO:0000313" key="5">
    <source>
        <dbReference type="Proteomes" id="UP000295678"/>
    </source>
</evidence>
<keyword evidence="5" id="KW-1185">Reference proteome</keyword>
<dbReference type="OrthoDB" id="8456340at2"/>
<dbReference type="RefSeq" id="WP_132806900.1">
    <property type="nucleotide sequence ID" value="NZ_SMAK01000007.1"/>
</dbReference>
<proteinExistence type="predicted"/>
<evidence type="ECO:0000313" key="4">
    <source>
        <dbReference type="EMBL" id="TCT09181.1"/>
    </source>
</evidence>
<dbReference type="SUPFAM" id="SSF58113">
    <property type="entry name" value="Apolipoprotein A-I"/>
    <property type="match status" value="1"/>
</dbReference>
<keyword evidence="1" id="KW-0175">Coiled coil</keyword>
<dbReference type="EMBL" id="SMAK01000007">
    <property type="protein sequence ID" value="TCT09181.1"/>
    <property type="molecule type" value="Genomic_DNA"/>
</dbReference>
<feature type="compositionally biased region" description="Low complexity" evidence="2">
    <location>
        <begin position="1"/>
        <end position="20"/>
    </location>
</feature>
<keyword evidence="3" id="KW-0812">Transmembrane</keyword>
<dbReference type="AlphaFoldDB" id="A0A4R3M6W9"/>
<protein>
    <recommendedName>
        <fullName evidence="6">ElaB/YqjD/DUF883 family membrane-anchored ribosome-binding protein</fullName>
    </recommendedName>
</protein>
<feature type="transmembrane region" description="Helical" evidence="3">
    <location>
        <begin position="106"/>
        <end position="124"/>
    </location>
</feature>
<feature type="coiled-coil region" evidence="1">
    <location>
        <begin position="22"/>
        <end position="75"/>
    </location>
</feature>
<evidence type="ECO:0000256" key="3">
    <source>
        <dbReference type="SAM" id="Phobius"/>
    </source>
</evidence>
<sequence length="128" mass="13776">MSARKSSTAARAAAEDSVSDSWDRLTDRLDQLRNDLSDLSAAARDFARAGVAEGQDRVQSEIEELAARAAAIRDELNASGHRIARQAGEQAGHYARELESTINRNPITAMLVALGIGFVIGMSSRGRH</sequence>
<keyword evidence="3" id="KW-0472">Membrane</keyword>
<gene>
    <name evidence="4" type="ORF">EDC22_10727</name>
</gene>
<accession>A0A4R3M6W9</accession>
<evidence type="ECO:0008006" key="6">
    <source>
        <dbReference type="Google" id="ProtNLM"/>
    </source>
</evidence>